<evidence type="ECO:0000313" key="3">
    <source>
        <dbReference type="Proteomes" id="UP000547973"/>
    </source>
</evidence>
<keyword evidence="1" id="KW-0812">Transmembrane</keyword>
<keyword evidence="1" id="KW-0472">Membrane</keyword>
<evidence type="ECO:0000313" key="2">
    <source>
        <dbReference type="EMBL" id="NYI42547.1"/>
    </source>
</evidence>
<name>A0A7Y9ZBW8_9MICO</name>
<protein>
    <submittedName>
        <fullName evidence="2">Uncharacterized protein</fullName>
    </submittedName>
</protein>
<keyword evidence="1" id="KW-1133">Transmembrane helix</keyword>
<dbReference type="EMBL" id="JACBZO010000001">
    <property type="protein sequence ID" value="NYI42547.1"/>
    <property type="molecule type" value="Genomic_DNA"/>
</dbReference>
<evidence type="ECO:0000256" key="1">
    <source>
        <dbReference type="SAM" id="Phobius"/>
    </source>
</evidence>
<feature type="transmembrane region" description="Helical" evidence="1">
    <location>
        <begin position="6"/>
        <end position="31"/>
    </location>
</feature>
<reference evidence="2 3" key="1">
    <citation type="submission" date="2020-07" db="EMBL/GenBank/DDBJ databases">
        <title>Sequencing the genomes of 1000 actinobacteria strains.</title>
        <authorList>
            <person name="Klenk H.-P."/>
        </authorList>
    </citation>
    <scope>NUCLEOTIDE SEQUENCE [LARGE SCALE GENOMIC DNA]</scope>
    <source>
        <strain evidence="2 3">DSM 19970</strain>
    </source>
</reference>
<keyword evidence="3" id="KW-1185">Reference proteome</keyword>
<accession>A0A7Y9ZBW8</accession>
<comment type="caution">
    <text evidence="2">The sequence shown here is derived from an EMBL/GenBank/DDBJ whole genome shotgun (WGS) entry which is preliminary data.</text>
</comment>
<dbReference type="AlphaFoldDB" id="A0A7Y9ZBW8"/>
<proteinExistence type="predicted"/>
<dbReference type="Proteomes" id="UP000547973">
    <property type="component" value="Unassembled WGS sequence"/>
</dbReference>
<gene>
    <name evidence="2" type="ORF">BKA03_002666</name>
</gene>
<sequence length="36" mass="3889">MTGLEATFVALAIAAFSATAWVVSIVLWRVLKAPKR</sequence>
<organism evidence="2 3">
    <name type="scientific">Demequina lutea</name>
    <dbReference type="NCBI Taxonomy" id="431489"/>
    <lineage>
        <taxon>Bacteria</taxon>
        <taxon>Bacillati</taxon>
        <taxon>Actinomycetota</taxon>
        <taxon>Actinomycetes</taxon>
        <taxon>Micrococcales</taxon>
        <taxon>Demequinaceae</taxon>
        <taxon>Demequina</taxon>
    </lineage>
</organism>